<gene>
    <name evidence="1" type="ordered locus">Thivi_3086</name>
</gene>
<evidence type="ECO:0000313" key="2">
    <source>
        <dbReference type="Proteomes" id="UP000006062"/>
    </source>
</evidence>
<dbReference type="KEGG" id="tvi:Thivi_3086"/>
<accession>I3YD98</accession>
<reference evidence="1 2" key="1">
    <citation type="submission" date="2012-06" db="EMBL/GenBank/DDBJ databases">
        <title>Complete sequence of Thiocystis violascens DSM 198.</title>
        <authorList>
            <consortium name="US DOE Joint Genome Institute"/>
            <person name="Lucas S."/>
            <person name="Han J."/>
            <person name="Lapidus A."/>
            <person name="Cheng J.-F."/>
            <person name="Goodwin L."/>
            <person name="Pitluck S."/>
            <person name="Peters L."/>
            <person name="Ovchinnikova G."/>
            <person name="Teshima H."/>
            <person name="Detter J.C."/>
            <person name="Han C."/>
            <person name="Tapia R."/>
            <person name="Land M."/>
            <person name="Hauser L."/>
            <person name="Kyrpides N."/>
            <person name="Ivanova N."/>
            <person name="Pagani I."/>
            <person name="Vogl K."/>
            <person name="Liu Z."/>
            <person name="Frigaard N.-U."/>
            <person name="Bryant D."/>
            <person name="Woyke T."/>
        </authorList>
    </citation>
    <scope>NUCLEOTIDE SEQUENCE [LARGE SCALE GENOMIC DNA]</scope>
    <source>
        <strain evidence="2">ATCC 17096 / DSM 198 / 6111</strain>
    </source>
</reference>
<dbReference type="EMBL" id="CP003154">
    <property type="protein sequence ID" value="AFL74966.1"/>
    <property type="molecule type" value="Genomic_DNA"/>
</dbReference>
<dbReference type="eggNOG" id="ENOG502ZPZF">
    <property type="taxonomic scope" value="Bacteria"/>
</dbReference>
<dbReference type="AlphaFoldDB" id="I3YD98"/>
<dbReference type="STRING" id="765911.Thivi_3086"/>
<dbReference type="Proteomes" id="UP000006062">
    <property type="component" value="Chromosome"/>
</dbReference>
<protein>
    <submittedName>
        <fullName evidence="1">Uncharacterized protein</fullName>
    </submittedName>
</protein>
<evidence type="ECO:0000313" key="1">
    <source>
        <dbReference type="EMBL" id="AFL74966.1"/>
    </source>
</evidence>
<name>I3YD98_THIV6</name>
<sequence length="228" mass="25820">MELPFTHKPGRRERHLRRRHENPLFAWPAPEVSPEALLAAQKADHEEMEAFRESFRALVRRAVELPPDAGSEIVLELKESLERQYEQSFGLPEDHAREREALRKLIDLIMRAIRKAAGADPLARQELADEEAARQIHFRLLEHPLIADLLHPQSPIAPDELAPTLLDAPLDEVAAALDLFDPEQIAQLADRSARLLENLAASGLDVAQPGQRIALFLARLDPEMTRRH</sequence>
<organism evidence="1 2">
    <name type="scientific">Thiocystis violascens (strain ATCC 17096 / DSM 198 / 6111)</name>
    <name type="common">Chromatium violascens</name>
    <dbReference type="NCBI Taxonomy" id="765911"/>
    <lineage>
        <taxon>Bacteria</taxon>
        <taxon>Pseudomonadati</taxon>
        <taxon>Pseudomonadota</taxon>
        <taxon>Gammaproteobacteria</taxon>
        <taxon>Chromatiales</taxon>
        <taxon>Chromatiaceae</taxon>
        <taxon>Thiocystis</taxon>
    </lineage>
</organism>
<keyword evidence="2" id="KW-1185">Reference proteome</keyword>
<dbReference type="RefSeq" id="WP_014779380.1">
    <property type="nucleotide sequence ID" value="NC_018012.1"/>
</dbReference>
<dbReference type="HOGENOM" id="CLU_1214330_0_0_6"/>
<proteinExistence type="predicted"/>